<evidence type="ECO:0000313" key="2">
    <source>
        <dbReference type="Proteomes" id="UP000823900"/>
    </source>
</evidence>
<protein>
    <submittedName>
        <fullName evidence="1">Uncharacterized protein</fullName>
    </submittedName>
</protein>
<reference evidence="1" key="2">
    <citation type="submission" date="2021-04" db="EMBL/GenBank/DDBJ databases">
        <authorList>
            <person name="Gilroy R."/>
        </authorList>
    </citation>
    <scope>NUCLEOTIDE SEQUENCE</scope>
    <source>
        <strain evidence="1">CHK178-16964</strain>
    </source>
</reference>
<organism evidence="1 2">
    <name type="scientific">Candidatus Lachnoclostridium stercoravium</name>
    <dbReference type="NCBI Taxonomy" id="2838633"/>
    <lineage>
        <taxon>Bacteria</taxon>
        <taxon>Bacillati</taxon>
        <taxon>Bacillota</taxon>
        <taxon>Clostridia</taxon>
        <taxon>Lachnospirales</taxon>
        <taxon>Lachnospiraceae</taxon>
    </lineage>
</organism>
<name>A0A9D2HGF5_9FIRM</name>
<accession>A0A9D2HGF5</accession>
<sequence>MFRMWGKIFKDNRLVSDTVSCISDYSLTRTQMVFQALTEICCRLDLGEPIWLDANIRAFQLHAKTRFSQDNFIEQIDFDFLEIQIIEE</sequence>
<gene>
    <name evidence="1" type="ORF">IAA07_00400</name>
</gene>
<dbReference type="EMBL" id="DWZA01000004">
    <property type="protein sequence ID" value="HJA70024.1"/>
    <property type="molecule type" value="Genomic_DNA"/>
</dbReference>
<reference evidence="1" key="1">
    <citation type="journal article" date="2021" name="PeerJ">
        <title>Extensive microbial diversity within the chicken gut microbiome revealed by metagenomics and culture.</title>
        <authorList>
            <person name="Gilroy R."/>
            <person name="Ravi A."/>
            <person name="Getino M."/>
            <person name="Pursley I."/>
            <person name="Horton D.L."/>
            <person name="Alikhan N.F."/>
            <person name="Baker D."/>
            <person name="Gharbi K."/>
            <person name="Hall N."/>
            <person name="Watson M."/>
            <person name="Adriaenssens E.M."/>
            <person name="Foster-Nyarko E."/>
            <person name="Jarju S."/>
            <person name="Secka A."/>
            <person name="Antonio M."/>
            <person name="Oren A."/>
            <person name="Chaudhuri R.R."/>
            <person name="La Ragione R."/>
            <person name="Hildebrand F."/>
            <person name="Pallen M.J."/>
        </authorList>
    </citation>
    <scope>NUCLEOTIDE SEQUENCE</scope>
    <source>
        <strain evidence="1">CHK178-16964</strain>
    </source>
</reference>
<dbReference type="Proteomes" id="UP000823900">
    <property type="component" value="Unassembled WGS sequence"/>
</dbReference>
<comment type="caution">
    <text evidence="1">The sequence shown here is derived from an EMBL/GenBank/DDBJ whole genome shotgun (WGS) entry which is preliminary data.</text>
</comment>
<dbReference type="AlphaFoldDB" id="A0A9D2HGF5"/>
<evidence type="ECO:0000313" key="1">
    <source>
        <dbReference type="EMBL" id="HJA70024.1"/>
    </source>
</evidence>
<proteinExistence type="predicted"/>